<protein>
    <submittedName>
        <fullName evidence="7">Cytochrome c2</fullName>
    </submittedName>
</protein>
<keyword evidence="8" id="KW-1185">Reference proteome</keyword>
<feature type="domain" description="Cytochrome c" evidence="6">
    <location>
        <begin position="40"/>
        <end position="120"/>
    </location>
</feature>
<evidence type="ECO:0000256" key="2">
    <source>
        <dbReference type="ARBA" id="ARBA00022723"/>
    </source>
</evidence>
<dbReference type="GO" id="GO:0009055">
    <property type="term" value="F:electron transfer activity"/>
    <property type="evidence" value="ECO:0007669"/>
    <property type="project" value="InterPro"/>
</dbReference>
<evidence type="ECO:0000256" key="1">
    <source>
        <dbReference type="ARBA" id="ARBA00022617"/>
    </source>
</evidence>
<dbReference type="SUPFAM" id="SSF46626">
    <property type="entry name" value="Cytochrome c"/>
    <property type="match status" value="1"/>
</dbReference>
<name>A0A2S3USB9_9HYPH</name>
<evidence type="ECO:0000256" key="4">
    <source>
        <dbReference type="PROSITE-ProRule" id="PRU00433"/>
    </source>
</evidence>
<dbReference type="Pfam" id="PF13442">
    <property type="entry name" value="Cytochrome_CBB3"/>
    <property type="match status" value="1"/>
</dbReference>
<keyword evidence="2 4" id="KW-0479">Metal-binding</keyword>
<keyword evidence="1 4" id="KW-0349">Heme</keyword>
<evidence type="ECO:0000256" key="5">
    <source>
        <dbReference type="SAM" id="SignalP"/>
    </source>
</evidence>
<evidence type="ECO:0000313" key="8">
    <source>
        <dbReference type="Proteomes" id="UP000236959"/>
    </source>
</evidence>
<evidence type="ECO:0000313" key="7">
    <source>
        <dbReference type="EMBL" id="POF30618.1"/>
    </source>
</evidence>
<accession>A0A2S3USB9</accession>
<sequence length="121" mass="12700">MGRIFLRKASAALLWALFTVCGAAVFGLAPSGGVTSAQAADELAGKTLALRWCAACHLVAEDQPSVSSTSLPSFYDIAGDPEWTEESLATFLVDPHPAMPDMSLGNIEIANLAAYITSLKQ</sequence>
<evidence type="ECO:0000256" key="3">
    <source>
        <dbReference type="ARBA" id="ARBA00023004"/>
    </source>
</evidence>
<proteinExistence type="predicted"/>
<dbReference type="Gene3D" id="1.10.760.10">
    <property type="entry name" value="Cytochrome c-like domain"/>
    <property type="match status" value="1"/>
</dbReference>
<gene>
    <name evidence="7" type="ORF">CLV41_106232</name>
</gene>
<dbReference type="InterPro" id="IPR036909">
    <property type="entry name" value="Cyt_c-like_dom_sf"/>
</dbReference>
<comment type="caution">
    <text evidence="7">The sequence shown here is derived from an EMBL/GenBank/DDBJ whole genome shotgun (WGS) entry which is preliminary data.</text>
</comment>
<feature type="chain" id="PRO_5015496547" evidence="5">
    <location>
        <begin position="24"/>
        <end position="121"/>
    </location>
</feature>
<organism evidence="7 8">
    <name type="scientific">Roseibium marinum</name>
    <dbReference type="NCBI Taxonomy" id="281252"/>
    <lineage>
        <taxon>Bacteria</taxon>
        <taxon>Pseudomonadati</taxon>
        <taxon>Pseudomonadota</taxon>
        <taxon>Alphaproteobacteria</taxon>
        <taxon>Hyphomicrobiales</taxon>
        <taxon>Stappiaceae</taxon>
        <taxon>Roseibium</taxon>
    </lineage>
</organism>
<dbReference type="GO" id="GO:0046872">
    <property type="term" value="F:metal ion binding"/>
    <property type="evidence" value="ECO:0007669"/>
    <property type="project" value="UniProtKB-KW"/>
</dbReference>
<evidence type="ECO:0000259" key="6">
    <source>
        <dbReference type="PROSITE" id="PS51007"/>
    </source>
</evidence>
<dbReference type="InterPro" id="IPR009056">
    <property type="entry name" value="Cyt_c-like_dom"/>
</dbReference>
<feature type="signal peptide" evidence="5">
    <location>
        <begin position="1"/>
        <end position="23"/>
    </location>
</feature>
<dbReference type="GO" id="GO:0020037">
    <property type="term" value="F:heme binding"/>
    <property type="evidence" value="ECO:0007669"/>
    <property type="project" value="InterPro"/>
</dbReference>
<keyword evidence="3 4" id="KW-0408">Iron</keyword>
<dbReference type="AlphaFoldDB" id="A0A2S3USB9"/>
<keyword evidence="5" id="KW-0732">Signal</keyword>
<dbReference type="Proteomes" id="UP000236959">
    <property type="component" value="Unassembled WGS sequence"/>
</dbReference>
<dbReference type="EMBL" id="PPCN01000006">
    <property type="protein sequence ID" value="POF30618.1"/>
    <property type="molecule type" value="Genomic_DNA"/>
</dbReference>
<reference evidence="7 8" key="1">
    <citation type="submission" date="2018-01" db="EMBL/GenBank/DDBJ databases">
        <title>Genomic Encyclopedia of Archaeal and Bacterial Type Strains, Phase II (KMG-II): from individual species to whole genera.</title>
        <authorList>
            <person name="Goeker M."/>
        </authorList>
    </citation>
    <scope>NUCLEOTIDE SEQUENCE [LARGE SCALE GENOMIC DNA]</scope>
    <source>
        <strain evidence="7 8">DSM 17023</strain>
    </source>
</reference>
<dbReference type="PROSITE" id="PS51007">
    <property type="entry name" value="CYTC"/>
    <property type="match status" value="1"/>
</dbReference>